<evidence type="ECO:0000313" key="6">
    <source>
        <dbReference type="Proteomes" id="UP000274756"/>
    </source>
</evidence>
<dbReference type="Gene3D" id="1.10.10.1870">
    <property type="entry name" value="ShTK domain-like"/>
    <property type="match status" value="1"/>
</dbReference>
<evidence type="ECO:0000259" key="3">
    <source>
        <dbReference type="PROSITE" id="PS51670"/>
    </source>
</evidence>
<feature type="chain" id="PRO_5041160712" evidence="2">
    <location>
        <begin position="17"/>
        <end position="281"/>
    </location>
</feature>
<dbReference type="WBParaSite" id="DME_0000856401-mRNA-1">
    <property type="protein sequence ID" value="DME_0000856401-mRNA-1"/>
    <property type="gene ID" value="DME_0000856401"/>
</dbReference>
<keyword evidence="1" id="KW-1015">Disulfide bond</keyword>
<dbReference type="PANTHER" id="PTHR21724:SF109">
    <property type="entry name" value="SHKT DOMAIN-CONTAINING PROTEIN"/>
    <property type="match status" value="1"/>
</dbReference>
<gene>
    <name evidence="4" type="ORF">DME_LOCUS10411</name>
</gene>
<accession>A0A0N4ULA0</accession>
<dbReference type="Proteomes" id="UP000038040">
    <property type="component" value="Unplaced"/>
</dbReference>
<evidence type="ECO:0000313" key="7">
    <source>
        <dbReference type="WBParaSite" id="DME_0000856401-mRNA-1"/>
    </source>
</evidence>
<dbReference type="Pfam" id="PF01549">
    <property type="entry name" value="ShK"/>
    <property type="match status" value="3"/>
</dbReference>
<reference evidence="4 6" key="2">
    <citation type="submission" date="2018-11" db="EMBL/GenBank/DDBJ databases">
        <authorList>
            <consortium name="Pathogen Informatics"/>
        </authorList>
    </citation>
    <scope>NUCLEOTIDE SEQUENCE [LARGE SCALE GENOMIC DNA]</scope>
</reference>
<feature type="disulfide bond" evidence="1">
    <location>
        <begin position="246"/>
        <end position="280"/>
    </location>
</feature>
<feature type="disulfide bond" evidence="1">
    <location>
        <begin position="202"/>
        <end position="236"/>
    </location>
</feature>
<proteinExistence type="predicted"/>
<evidence type="ECO:0000256" key="2">
    <source>
        <dbReference type="SAM" id="SignalP"/>
    </source>
</evidence>
<dbReference type="SMART" id="SM00254">
    <property type="entry name" value="ShKT"/>
    <property type="match status" value="3"/>
</dbReference>
<evidence type="ECO:0000313" key="5">
    <source>
        <dbReference type="Proteomes" id="UP000038040"/>
    </source>
</evidence>
<dbReference type="EMBL" id="UYYG01001216">
    <property type="protein sequence ID" value="VDN60438.1"/>
    <property type="molecule type" value="Genomic_DNA"/>
</dbReference>
<keyword evidence="6" id="KW-1185">Reference proteome</keyword>
<dbReference type="PANTHER" id="PTHR21724">
    <property type="entry name" value="SHKT DOMAIN-CONTAINING PROTEIN"/>
    <property type="match status" value="1"/>
</dbReference>
<feature type="disulfide bond" evidence="1">
    <location>
        <begin position="209"/>
        <end position="227"/>
    </location>
</feature>
<evidence type="ECO:0000313" key="4">
    <source>
        <dbReference type="EMBL" id="VDN60438.1"/>
    </source>
</evidence>
<sequence length="281" mass="28806">MFSLLIVCYFLRVTESGLSLDIADCRGSPVAPFRPVPPPSACKNKDEAICVAVFNPLGSDAATNANPAMTYKVNANCLNATLKANALALCPSSCALCCMAPEFSCSNGSDAATNANPAMTYKVNANCLNATLKANALALCPSSCALCCMAPEFSCSNAAGADCTPFTVSPDLCTNALTAAAALANCPNACGLCNQPGAGGRCPDAVTNCAALLPLLTCTNAYMQQNCMETCRITTCLSTTGGASSCSDGRANCAQMASFCNVAPYSGVMREQCRKTCGICR</sequence>
<feature type="signal peptide" evidence="2">
    <location>
        <begin position="1"/>
        <end position="16"/>
    </location>
</feature>
<dbReference type="PROSITE" id="PS51670">
    <property type="entry name" value="SHKT"/>
    <property type="match status" value="2"/>
</dbReference>
<feature type="domain" description="ShKT" evidence="3">
    <location>
        <begin position="202"/>
        <end position="236"/>
    </location>
</feature>
<dbReference type="Proteomes" id="UP000274756">
    <property type="component" value="Unassembled WGS sequence"/>
</dbReference>
<evidence type="ECO:0000256" key="1">
    <source>
        <dbReference type="PROSITE-ProRule" id="PRU01005"/>
    </source>
</evidence>
<name>A0A0N4ULA0_DRAME</name>
<dbReference type="OrthoDB" id="5868199at2759"/>
<dbReference type="STRING" id="318479.A0A0N4ULA0"/>
<dbReference type="AlphaFoldDB" id="A0A0N4ULA0"/>
<organism evidence="5 7">
    <name type="scientific">Dracunculus medinensis</name>
    <name type="common">Guinea worm</name>
    <dbReference type="NCBI Taxonomy" id="318479"/>
    <lineage>
        <taxon>Eukaryota</taxon>
        <taxon>Metazoa</taxon>
        <taxon>Ecdysozoa</taxon>
        <taxon>Nematoda</taxon>
        <taxon>Chromadorea</taxon>
        <taxon>Rhabditida</taxon>
        <taxon>Spirurina</taxon>
        <taxon>Dracunculoidea</taxon>
        <taxon>Dracunculidae</taxon>
        <taxon>Dracunculus</taxon>
    </lineage>
</organism>
<protein>
    <submittedName>
        <fullName evidence="7">ShKT domain-containing protein</fullName>
    </submittedName>
</protein>
<reference evidence="7" key="1">
    <citation type="submission" date="2017-02" db="UniProtKB">
        <authorList>
            <consortium name="WormBaseParasite"/>
        </authorList>
    </citation>
    <scope>IDENTIFICATION</scope>
</reference>
<feature type="domain" description="ShKT" evidence="3">
    <location>
        <begin position="246"/>
        <end position="280"/>
    </location>
</feature>
<dbReference type="InterPro" id="IPR003582">
    <property type="entry name" value="ShKT_dom"/>
</dbReference>
<feature type="disulfide bond" evidence="1">
    <location>
        <begin position="218"/>
        <end position="231"/>
    </location>
</feature>
<comment type="caution">
    <text evidence="1">Lacks conserved residue(s) required for the propagation of feature annotation.</text>
</comment>
<keyword evidence="2" id="KW-0732">Signal</keyword>